<reference evidence="2" key="1">
    <citation type="submission" date="2021-01" db="EMBL/GenBank/DDBJ databases">
        <authorList>
            <consortium name="Genoscope - CEA"/>
            <person name="William W."/>
        </authorList>
    </citation>
    <scope>NUCLEOTIDE SEQUENCE</scope>
</reference>
<accession>A0A8S1RPN8</accession>
<comment type="caution">
    <text evidence="2">The sequence shown here is derived from an EMBL/GenBank/DDBJ whole genome shotgun (WGS) entry which is preliminary data.</text>
</comment>
<dbReference type="AlphaFoldDB" id="A0A8S1RPN8"/>
<name>A0A8S1RPN8_9CILI</name>
<sequence>MHRSQQELHEKAHIFHPSKGLSFPSSHISSPDTIQSPQTGSHLEIAKLIQQPIELSHQQHFPKIQDVHQGQHQNQQLQQPSYRLRLFSLHYSLLTELFSHIGAQPETQTEHYPLTQVLHSFQHSNLQLLHPSNLIELPSSQSSPSVTIISPQIDQQFQLILWKYINQSKSLSFRKQRNIKFKIIKLELLSDDTIIIIIAPANTLVIIQISKLRTFTRQTFSTIRTITRFAQMMTIFTRQHQQLPFYKQKLVAHLIKMYQLKHSKQQVGVHNLQIAGVTELSQQCLHACWQ</sequence>
<evidence type="ECO:0000256" key="1">
    <source>
        <dbReference type="SAM" id="MobiDB-lite"/>
    </source>
</evidence>
<keyword evidence="3" id="KW-1185">Reference proteome</keyword>
<proteinExistence type="predicted"/>
<protein>
    <submittedName>
        <fullName evidence="2">Uncharacterized protein</fullName>
    </submittedName>
</protein>
<gene>
    <name evidence="2" type="ORF">PSON_ATCC_30995.1.T2080028</name>
</gene>
<feature type="compositionally biased region" description="Basic and acidic residues" evidence="1">
    <location>
        <begin position="1"/>
        <end position="13"/>
    </location>
</feature>
<evidence type="ECO:0000313" key="3">
    <source>
        <dbReference type="Proteomes" id="UP000692954"/>
    </source>
</evidence>
<feature type="region of interest" description="Disordered" evidence="1">
    <location>
        <begin position="1"/>
        <end position="39"/>
    </location>
</feature>
<dbReference type="EMBL" id="CAJJDN010000208">
    <property type="protein sequence ID" value="CAD8129150.1"/>
    <property type="molecule type" value="Genomic_DNA"/>
</dbReference>
<feature type="compositionally biased region" description="Polar residues" evidence="1">
    <location>
        <begin position="23"/>
        <end position="39"/>
    </location>
</feature>
<dbReference type="Proteomes" id="UP000692954">
    <property type="component" value="Unassembled WGS sequence"/>
</dbReference>
<organism evidence="2 3">
    <name type="scientific">Paramecium sonneborni</name>
    <dbReference type="NCBI Taxonomy" id="65129"/>
    <lineage>
        <taxon>Eukaryota</taxon>
        <taxon>Sar</taxon>
        <taxon>Alveolata</taxon>
        <taxon>Ciliophora</taxon>
        <taxon>Intramacronucleata</taxon>
        <taxon>Oligohymenophorea</taxon>
        <taxon>Peniculida</taxon>
        <taxon>Parameciidae</taxon>
        <taxon>Paramecium</taxon>
    </lineage>
</organism>
<evidence type="ECO:0000313" key="2">
    <source>
        <dbReference type="EMBL" id="CAD8129150.1"/>
    </source>
</evidence>